<accession>A0A166RL49</accession>
<dbReference type="RefSeq" id="WP_063554538.1">
    <property type="nucleotide sequence ID" value="NZ_LITT01000009.1"/>
</dbReference>
<dbReference type="GO" id="GO:0006260">
    <property type="term" value="P:DNA replication"/>
    <property type="evidence" value="ECO:0007669"/>
    <property type="project" value="InterPro"/>
</dbReference>
<keyword evidence="2" id="KW-0347">Helicase</keyword>
<dbReference type="PATRIC" id="fig|1538.10.peg.1462"/>
<gene>
    <name evidence="2" type="ORF">WY13_00957</name>
</gene>
<dbReference type="EMBL" id="LITT01000009">
    <property type="protein sequence ID" value="OAA90891.1"/>
    <property type="molecule type" value="Genomic_DNA"/>
</dbReference>
<dbReference type="Pfam" id="PF03796">
    <property type="entry name" value="DnaB_C"/>
    <property type="match status" value="1"/>
</dbReference>
<evidence type="ECO:0000313" key="2">
    <source>
        <dbReference type="EMBL" id="OAA90891.1"/>
    </source>
</evidence>
<proteinExistence type="predicted"/>
<feature type="domain" description="SF4 helicase" evidence="1">
    <location>
        <begin position="151"/>
        <end position="367"/>
    </location>
</feature>
<dbReference type="Gene3D" id="3.40.50.300">
    <property type="entry name" value="P-loop containing nucleotide triphosphate hydrolases"/>
    <property type="match status" value="1"/>
</dbReference>
<dbReference type="AlphaFoldDB" id="A0A166RL49"/>
<dbReference type="InterPro" id="IPR007694">
    <property type="entry name" value="DNA_helicase_DnaB-like_C"/>
</dbReference>
<dbReference type="Proteomes" id="UP000077407">
    <property type="component" value="Unassembled WGS sequence"/>
</dbReference>
<evidence type="ECO:0000259" key="1">
    <source>
        <dbReference type="PROSITE" id="PS51199"/>
    </source>
</evidence>
<dbReference type="PROSITE" id="PS51199">
    <property type="entry name" value="SF4_HELICASE"/>
    <property type="match status" value="1"/>
</dbReference>
<keyword evidence="2" id="KW-0547">Nucleotide-binding</keyword>
<organism evidence="2 3">
    <name type="scientific">Clostridium ljungdahlii</name>
    <dbReference type="NCBI Taxonomy" id="1538"/>
    <lineage>
        <taxon>Bacteria</taxon>
        <taxon>Bacillati</taxon>
        <taxon>Bacillota</taxon>
        <taxon>Clostridia</taxon>
        <taxon>Eubacteriales</taxon>
        <taxon>Clostridiaceae</taxon>
        <taxon>Clostridium</taxon>
    </lineage>
</organism>
<sequence>MANIECRLISKILDEQDITLLRRGILLESDFYTQHKTYNFILGYSRQYNTLPPYDTVVSECENFEYEPEVSDHFNYLVSSLKNATAKRKSFELLQKEAGEKFQKLKGADFVNWLSIEVNKIKDIVEVDIGVGTNFAVNGSDRWKSYNESKTNRTGIFIPTPYKSLTEKLGGGTELGDYTLIMAFSNRGKSWIASDIGLAAWRNKFGVLHYSPELSKKQQLDRLDTLNGHFKNSALRIGKLTNEDQYQEYLSKFNDKQEIPYIVKTMEDLNKGLSVDTIEADLLANPDIKMVIIDGLLLMSHKGKGQSNRDALSNTSRALRQLFGKHKVVGIVVHQTPQSAEKENKEKSEAGDRIVKCPELHQYSESIATIQDACTVLTFDAFQGSGKIKIAKARCPHVDEEIELHTDFDNGFIREVEACDYF</sequence>
<reference evidence="2 3" key="1">
    <citation type="journal article" date="2015" name="Biotechnol. Bioeng.">
        <title>Genome sequence and phenotypic characterization of Caulobacter segnis.</title>
        <authorList>
            <person name="Patel S."/>
            <person name="Fletcher B."/>
            <person name="Scott D.C."/>
            <person name="Ely B."/>
        </authorList>
    </citation>
    <scope>NUCLEOTIDE SEQUENCE [LARGE SCALE GENOMIC DNA]</scope>
    <source>
        <strain evidence="2 3">ERI-2</strain>
    </source>
</reference>
<keyword evidence="2" id="KW-0067">ATP-binding</keyword>
<protein>
    <submittedName>
        <fullName evidence="2">Replicative DNA helicase</fullName>
    </submittedName>
</protein>
<dbReference type="GO" id="GO:0003678">
    <property type="term" value="F:DNA helicase activity"/>
    <property type="evidence" value="ECO:0007669"/>
    <property type="project" value="InterPro"/>
</dbReference>
<name>A0A166RL49_9CLOT</name>
<keyword evidence="2" id="KW-0378">Hydrolase</keyword>
<comment type="caution">
    <text evidence="2">The sequence shown here is derived from an EMBL/GenBank/DDBJ whole genome shotgun (WGS) entry which is preliminary data.</text>
</comment>
<dbReference type="GO" id="GO:0005524">
    <property type="term" value="F:ATP binding"/>
    <property type="evidence" value="ECO:0007669"/>
    <property type="project" value="InterPro"/>
</dbReference>
<dbReference type="SUPFAM" id="SSF52540">
    <property type="entry name" value="P-loop containing nucleoside triphosphate hydrolases"/>
    <property type="match status" value="1"/>
</dbReference>
<dbReference type="OrthoDB" id="2078427at2"/>
<evidence type="ECO:0000313" key="3">
    <source>
        <dbReference type="Proteomes" id="UP000077407"/>
    </source>
</evidence>
<dbReference type="InterPro" id="IPR027417">
    <property type="entry name" value="P-loop_NTPase"/>
</dbReference>